<dbReference type="GO" id="GO:0003735">
    <property type="term" value="F:structural constituent of ribosome"/>
    <property type="evidence" value="ECO:0007669"/>
    <property type="project" value="InterPro"/>
</dbReference>
<protein>
    <recommendedName>
        <fullName evidence="4">Large ribosomal subunit protein eL24-related N-terminal domain-containing protein</fullName>
    </recommendedName>
</protein>
<dbReference type="Gene3D" id="6.10.250.1270">
    <property type="match status" value="1"/>
</dbReference>
<dbReference type="Proteomes" id="UP000674179">
    <property type="component" value="Chromosome 36"/>
</dbReference>
<comment type="caution">
    <text evidence="5">The sequence shown here is derived from an EMBL/GenBank/DDBJ whole genome shotgun (WGS) entry which is preliminary data.</text>
</comment>
<reference evidence="5 6" key="1">
    <citation type="submission" date="2021-02" db="EMBL/GenBank/DDBJ databases">
        <title>Leishmania (Mundinia) enrietti genome sequencing and assembly.</title>
        <authorList>
            <person name="Almutairi H."/>
            <person name="Gatherer D."/>
        </authorList>
    </citation>
    <scope>NUCLEOTIDE SEQUENCE [LARGE SCALE GENOMIC DNA]</scope>
    <source>
        <strain evidence="5">CUR178</strain>
    </source>
</reference>
<dbReference type="PANTHER" id="PTHR10792:SF1">
    <property type="entry name" value="RIBOSOMAL PROTEIN L24"/>
    <property type="match status" value="1"/>
</dbReference>
<evidence type="ECO:0000256" key="2">
    <source>
        <dbReference type="ARBA" id="ARBA00022980"/>
    </source>
</evidence>
<dbReference type="CDD" id="cd00472">
    <property type="entry name" value="Ribosomal_L24e_L24"/>
    <property type="match status" value="1"/>
</dbReference>
<dbReference type="InterPro" id="IPR000988">
    <property type="entry name" value="Ribosomal_eL24-rel_N"/>
</dbReference>
<dbReference type="GO" id="GO:0022625">
    <property type="term" value="C:cytosolic large ribosomal subunit"/>
    <property type="evidence" value="ECO:0007669"/>
    <property type="project" value="TreeGrafter"/>
</dbReference>
<evidence type="ECO:0000256" key="3">
    <source>
        <dbReference type="ARBA" id="ARBA00023274"/>
    </source>
</evidence>
<gene>
    <name evidence="5" type="ORF">CUR178_00110</name>
</gene>
<dbReference type="InterPro" id="IPR056366">
    <property type="entry name" value="Ribosomal_eL24"/>
</dbReference>
<dbReference type="OrthoDB" id="270817at2759"/>
<sequence>MIVFNHYCDKLLMPPAAMRTIECEFSHFAVHPGHGRRYVPFAFLSTKPVLTFSRPKCFALYMRKKNPRFIPWTRTYRRIHRKTTTDRVNRRRAARAVKVQRAIVGADLSYIQEVRATRKEDRSAKAKAVRAEVAERKAAKK</sequence>
<dbReference type="InterPro" id="IPR038630">
    <property type="entry name" value="L24e/L24_sf"/>
</dbReference>
<organism evidence="5 6">
    <name type="scientific">Leishmania enriettii</name>
    <dbReference type="NCBI Taxonomy" id="5663"/>
    <lineage>
        <taxon>Eukaryota</taxon>
        <taxon>Discoba</taxon>
        <taxon>Euglenozoa</taxon>
        <taxon>Kinetoplastea</taxon>
        <taxon>Metakinetoplastina</taxon>
        <taxon>Trypanosomatida</taxon>
        <taxon>Trypanosomatidae</taxon>
        <taxon>Leishmaniinae</taxon>
        <taxon>Leishmania</taxon>
    </lineage>
</organism>
<dbReference type="KEGG" id="lenr:94167413"/>
<name>A0A836GDQ4_LEIEN</name>
<dbReference type="Pfam" id="PF01246">
    <property type="entry name" value="Ribosomal_L24e"/>
    <property type="match status" value="1"/>
</dbReference>
<keyword evidence="6" id="KW-1185">Reference proteome</keyword>
<accession>A0A836GDQ4</accession>
<dbReference type="PANTHER" id="PTHR10792">
    <property type="entry name" value="60S RIBOSOMAL PROTEIN L24"/>
    <property type="match status" value="1"/>
</dbReference>
<feature type="domain" description="Large ribosomal subunit protein eL24-related N-terminal" evidence="4">
    <location>
        <begin position="18"/>
        <end position="86"/>
    </location>
</feature>
<keyword evidence="2" id="KW-0689">Ribosomal protein</keyword>
<evidence type="ECO:0000256" key="1">
    <source>
        <dbReference type="ARBA" id="ARBA00005647"/>
    </source>
</evidence>
<dbReference type="EMBL" id="JAFHKP010000036">
    <property type="protein sequence ID" value="KAG5465407.1"/>
    <property type="molecule type" value="Genomic_DNA"/>
</dbReference>
<keyword evidence="3" id="KW-0687">Ribonucleoprotein</keyword>
<dbReference type="AlphaFoldDB" id="A0A836GDQ4"/>
<evidence type="ECO:0000259" key="4">
    <source>
        <dbReference type="Pfam" id="PF01246"/>
    </source>
</evidence>
<dbReference type="GO" id="GO:0003729">
    <property type="term" value="F:mRNA binding"/>
    <property type="evidence" value="ECO:0007669"/>
    <property type="project" value="TreeGrafter"/>
</dbReference>
<evidence type="ECO:0000313" key="5">
    <source>
        <dbReference type="EMBL" id="KAG5465407.1"/>
    </source>
</evidence>
<evidence type="ECO:0000313" key="6">
    <source>
        <dbReference type="Proteomes" id="UP000674179"/>
    </source>
</evidence>
<dbReference type="Gene3D" id="2.30.170.20">
    <property type="entry name" value="Ribosomal protein L24e"/>
    <property type="match status" value="1"/>
</dbReference>
<proteinExistence type="inferred from homology"/>
<dbReference type="GeneID" id="94167413"/>
<comment type="similarity">
    <text evidence="1">Belongs to the eukaryotic ribosomal protein eL24 family.</text>
</comment>
<dbReference type="RefSeq" id="XP_067688006.1">
    <property type="nucleotide sequence ID" value="XM_067831903.1"/>
</dbReference>
<dbReference type="SUPFAM" id="SSF57716">
    <property type="entry name" value="Glucocorticoid receptor-like (DNA-binding domain)"/>
    <property type="match status" value="1"/>
</dbReference>
<dbReference type="GO" id="GO:0002181">
    <property type="term" value="P:cytoplasmic translation"/>
    <property type="evidence" value="ECO:0007669"/>
    <property type="project" value="TreeGrafter"/>
</dbReference>
<dbReference type="FunFam" id="2.30.170.20:FF:000007">
    <property type="entry name" value="60S ribosomal protein L24"/>
    <property type="match status" value="1"/>
</dbReference>